<organism evidence="1 2">
    <name type="scientific">Pectobacterium phage PP2</name>
    <dbReference type="NCBI Taxonomy" id="1897743"/>
    <lineage>
        <taxon>Viruses</taxon>
        <taxon>Duplodnaviria</taxon>
        <taxon>Heunggongvirae</taxon>
        <taxon>Uroviricota</taxon>
        <taxon>Caudoviricetes</taxon>
        <taxon>Autographivirales</taxon>
        <taxon>Autonotataviridae</taxon>
        <taxon>Melnykvirinae</taxon>
        <taxon>Wanjuvirus</taxon>
        <taxon>Wanjuvirus PP2</taxon>
    </lineage>
</organism>
<sequence length="214" mass="24501">MNENLKDFLSAWLDWSNACVAAGTYVGVPNPFRFPASSGLCVCLDEYLKIRPAPPVELYWDLKLLFKKDGLNKYYPFGKLAYENRGITYTQWACPVRRMWVARKLGLVISTDLYNMFTHWLMWSDALIAGVELATPYDFSPSYGLCNHVEDYANKHPGGNISSEFAALINYAAYPFGESNYDLRRFEGSQHACPLRRAFVKKHITAYEDFLCKS</sequence>
<reference evidence="1 2" key="1">
    <citation type="journal article" date="2017" name="Arch. Virol.">
        <title>Genomic characterization of bacteriophage vB_PcaP_PP2 infecting Pectobacterium carotovorum subsp. carotovorum, a new member of a proposed genus in the subfamily Autographivirinae.</title>
        <authorList>
            <person name="Lim J.A."/>
            <person name="Heu S."/>
            <person name="Park J."/>
            <person name="Roh E."/>
        </authorList>
    </citation>
    <scope>NUCLEOTIDE SEQUENCE [LARGE SCALE GENOMIC DNA]</scope>
</reference>
<dbReference type="Proteomes" id="UP000223770">
    <property type="component" value="Segment"/>
</dbReference>
<accession>A0A1W5P4Y9</accession>
<evidence type="ECO:0000313" key="2">
    <source>
        <dbReference type="Proteomes" id="UP000223770"/>
    </source>
</evidence>
<dbReference type="EMBL" id="KX756572">
    <property type="protein sequence ID" value="AOT25369.1"/>
    <property type="molecule type" value="Genomic_DNA"/>
</dbReference>
<gene>
    <name evidence="1" type="ORF">PP2_003</name>
</gene>
<name>A0A1W5P4Y9_9CAUD</name>
<evidence type="ECO:0000313" key="1">
    <source>
        <dbReference type="EMBL" id="AOT25369.1"/>
    </source>
</evidence>
<proteinExistence type="predicted"/>
<protein>
    <submittedName>
        <fullName evidence="1">Uncharacterized protein</fullName>
    </submittedName>
</protein>
<keyword evidence="2" id="KW-1185">Reference proteome</keyword>